<dbReference type="Pfam" id="PF11751">
    <property type="entry name" value="PorP_SprF"/>
    <property type="match status" value="1"/>
</dbReference>
<dbReference type="Proteomes" id="UP000557307">
    <property type="component" value="Unassembled WGS sequence"/>
</dbReference>
<sequence>MIKRLLLLLTLTLSTLKGWSQDPQFSQFYANPLYLNPAMAGSALAPRATVNYRNQWPALSANFVTTSFGADIYLPRFNSGLGMLVLTDSQGLGNLKSTEVGLQYAYQLRLNEETYVRMGLQGTFATRTLDYFGLTFGDQYSNQGYTGNPTQEPIVGNGIPQVSYADFSSGAIVYSDWYWAGLAMHHINRPDQSFSGLELARLPMKTSFHAGLRIPFAGYTYLGDELDREKTISPAIMYKSQGKFDQFDAGLYVTYSPMVFGAWYRGIPIKKYAENINNHESLIVLAGFRQDKFSIGYSYDATISTLGFASGGAHEISLSYIFEEITPKRPRPRRKDRQLSCPKF</sequence>
<accession>A0A840U1G5</accession>
<keyword evidence="1" id="KW-0732">Signal</keyword>
<feature type="signal peptide" evidence="1">
    <location>
        <begin position="1"/>
        <end position="20"/>
    </location>
</feature>
<dbReference type="RefSeq" id="WP_184180012.1">
    <property type="nucleotide sequence ID" value="NZ_JACHGF010000020.1"/>
</dbReference>
<reference evidence="2 3" key="1">
    <citation type="submission" date="2020-08" db="EMBL/GenBank/DDBJ databases">
        <title>Genomic Encyclopedia of Type Strains, Phase IV (KMG-IV): sequencing the most valuable type-strain genomes for metagenomic binning, comparative biology and taxonomic classification.</title>
        <authorList>
            <person name="Goeker M."/>
        </authorList>
    </citation>
    <scope>NUCLEOTIDE SEQUENCE [LARGE SCALE GENOMIC DNA]</scope>
    <source>
        <strain evidence="2 3">DSM 105074</strain>
    </source>
</reference>
<comment type="caution">
    <text evidence="2">The sequence shown here is derived from an EMBL/GenBank/DDBJ whole genome shotgun (WGS) entry which is preliminary data.</text>
</comment>
<protein>
    <submittedName>
        <fullName evidence="2">Type IX secretion system PorP/SprF family membrane protein</fullName>
    </submittedName>
</protein>
<evidence type="ECO:0000313" key="3">
    <source>
        <dbReference type="Proteomes" id="UP000557307"/>
    </source>
</evidence>
<feature type="chain" id="PRO_5032799615" evidence="1">
    <location>
        <begin position="21"/>
        <end position="344"/>
    </location>
</feature>
<name>A0A840U1G5_9BACT</name>
<dbReference type="InterPro" id="IPR019861">
    <property type="entry name" value="PorP/SprF_Bacteroidetes"/>
</dbReference>
<evidence type="ECO:0000256" key="1">
    <source>
        <dbReference type="SAM" id="SignalP"/>
    </source>
</evidence>
<dbReference type="AlphaFoldDB" id="A0A840U1G5"/>
<keyword evidence="3" id="KW-1185">Reference proteome</keyword>
<evidence type="ECO:0000313" key="2">
    <source>
        <dbReference type="EMBL" id="MBB5287577.1"/>
    </source>
</evidence>
<organism evidence="2 3">
    <name type="scientific">Rhabdobacter roseus</name>
    <dbReference type="NCBI Taxonomy" id="1655419"/>
    <lineage>
        <taxon>Bacteria</taxon>
        <taxon>Pseudomonadati</taxon>
        <taxon>Bacteroidota</taxon>
        <taxon>Cytophagia</taxon>
        <taxon>Cytophagales</taxon>
        <taxon>Cytophagaceae</taxon>
        <taxon>Rhabdobacter</taxon>
    </lineage>
</organism>
<dbReference type="EMBL" id="JACHGF010000020">
    <property type="protein sequence ID" value="MBB5287577.1"/>
    <property type="molecule type" value="Genomic_DNA"/>
</dbReference>
<gene>
    <name evidence="2" type="ORF">HNQ92_005741</name>
</gene>
<dbReference type="NCBIfam" id="TIGR03519">
    <property type="entry name" value="T9SS_PorP_fam"/>
    <property type="match status" value="1"/>
</dbReference>
<proteinExistence type="predicted"/>